<feature type="region of interest" description="Disordered" evidence="1">
    <location>
        <begin position="1193"/>
        <end position="1229"/>
    </location>
</feature>
<evidence type="ECO:0000256" key="1">
    <source>
        <dbReference type="SAM" id="MobiDB-lite"/>
    </source>
</evidence>
<comment type="caution">
    <text evidence="3">The sequence shown here is derived from an EMBL/GenBank/DDBJ whole genome shotgun (WGS) entry which is preliminary data.</text>
</comment>
<name>A0AAE0CDD9_9CHLO</name>
<feature type="region of interest" description="Disordered" evidence="1">
    <location>
        <begin position="967"/>
        <end position="990"/>
    </location>
</feature>
<dbReference type="PRINTS" id="PR01217">
    <property type="entry name" value="PRICHEXTENSN"/>
</dbReference>
<protein>
    <submittedName>
        <fullName evidence="3">Uncharacterized protein</fullName>
    </submittedName>
</protein>
<feature type="transmembrane region" description="Helical" evidence="2">
    <location>
        <begin position="94"/>
        <end position="117"/>
    </location>
</feature>
<sequence>MADTAVFILFPTAMVCASIYTLLSYLMVYYVYIEIYKHSAHKVSYHDYRGYIDHIVENQSRDFVQTLTNSAMWVINLWYQALQRLYTYMLQYRYVLLGIILLSFAAFVVSYQGHVILQKVDMMYEDLHDTVVYGFKILAHCLSLIFSMVVGVYDTITIATRGVSSIATKLLLKLGVRLILEGVSAVGNVMGDFMSAVHQWLVVDGFLDGDPNFLRLFLSLQRSFWVSRELLIEPCGMLRGFWESVLAVSSYYPPDSLRVRPDGYYFPTPEALSEYEVFNKWCYTQNLTGALRGTDRYVEALNTYDPEHIYCAMSDPFVYESEVAFSPLRSERLLFGTSTKTPIAQRVFVVERCADDDLAADPLFRVRSLADNRFLKTKGTFPHPNMPSKRSNATQMPFLSRTRHYQADPGLSHERYHTNGSFEALTREEAAVAGDRYEGMDAAVFRSSTVYLIERHDDLYLTSAPVDARRLYDLRGYLFENDVHLSYGVAADTRESTDGEEEVVGDFDAAGNVGLYGEATRDRHHLPEVRRSDALSVRSRTRPRSYNRQLFTRLDGSVASDAFCTRRNADRDNRTVSETDPHPQDSKLERADCSALDRRTYNNWAVGYPMHGSTVGKQPLEAVYAAGTFDCVALNSLTGSHCAVHGEGGEGCRLGRDVEFAEWVTLPCTQEKPFVCARDTGDYKVVLSPLTFDRAREYCREQFGEDYDLIPPQKDAVDNLNLAILARQSLCNNELLNDYGGSAVPKICDTAATSAVAETHTLSALSNLTAVGGVQARAAPLSGFASCDTTSAYLVLDGRDRTGFYAEGAYGSVEASSPLVDYSGAAFPHEMRGADSFYYGQDNSDHKEFRVNLRALLYNISEAYSTPRKLFQVGSNRANSSKCAVSNSTESDVGASCCEATVREAFSEREIDFDTDCVDPLSATALGHLDDRLKDDFVYYGLPEGCQLYNTHARTLFSCEEACDGSPTRPPPYPELPPMPPSPPPTTVRRRGRSLLCMSRRGGCPPPPPSAFYALFYPGYPPLPPSPRPPPAPDSPPPAPYPPAPPSPPPLPPPPPKPPLPPSPPSPHRENPPYPPPPAPPAPATPPPPAPPEPHPPPRSAEEHMCASDEATERVCASEAHALDRRMLCEDARYAASTMPFEFYYTDGHHEDMGGRLLIHVSEHEAANATTNTSEREASSTTTMESFTDFNANAATEGEGGGQEEDADTVSTTSRDGSSETEEGSETEVVDRIDSSYKDFWNNTYDTLEEFYLGVYHVTRYDLANDLASWANARFPAVAGILKHGARVFAETARGVLGGAVYLGYTLSHGERVDESALWELIDPVFQENMALSSSFFDFVHFFMNPVQSYEQRSARVLCKASDVPNHILSGSLKISSTVATAATFPFGSTGESVGCNPLVANCSNGFYALDTSLNLNPMCAISAVMENPHIGTNSMSELSAIFNLRGAGGGTILPNDAAEYVGLDKLRFEYSSVSLMRYLRVLFRYLLMLTVDTLNCVLEAVGVSGSDSDTQDCAAMLGHLAYPTFVANTLITVSFETQVHMANLAASFTSFIWSFVYVAADYDPSLYSVVSNWPKDASFAAMLPPTMCPGLSHDRCVAQGLGAFTSPGRHAFRWTSGQGESTVVHGCDREWCHCAWVMSSDSFENFRGEGSEQHLYHRSYLTGKKERATPESAESAGFAGFSNDTIRYYRQSARGVNVTNA</sequence>
<accession>A0AAE0CDD9</accession>
<reference evidence="3 4" key="1">
    <citation type="journal article" date="2015" name="Genome Biol. Evol.">
        <title>Comparative Genomics of a Bacterivorous Green Alga Reveals Evolutionary Causalities and Consequences of Phago-Mixotrophic Mode of Nutrition.</title>
        <authorList>
            <person name="Burns J.A."/>
            <person name="Paasch A."/>
            <person name="Narechania A."/>
            <person name="Kim E."/>
        </authorList>
    </citation>
    <scope>NUCLEOTIDE SEQUENCE [LARGE SCALE GENOMIC DNA]</scope>
    <source>
        <strain evidence="3 4">PLY_AMNH</strain>
    </source>
</reference>
<keyword evidence="2" id="KW-0812">Transmembrane</keyword>
<evidence type="ECO:0000313" key="3">
    <source>
        <dbReference type="EMBL" id="KAK3252050.1"/>
    </source>
</evidence>
<dbReference type="PANTHER" id="PTHR13361:SF1">
    <property type="entry name" value="WW DOMAIN-BINDING PROTEIN 11"/>
    <property type="match status" value="1"/>
</dbReference>
<organism evidence="3 4">
    <name type="scientific">Cymbomonas tetramitiformis</name>
    <dbReference type="NCBI Taxonomy" id="36881"/>
    <lineage>
        <taxon>Eukaryota</taxon>
        <taxon>Viridiplantae</taxon>
        <taxon>Chlorophyta</taxon>
        <taxon>Pyramimonadophyceae</taxon>
        <taxon>Pyramimonadales</taxon>
        <taxon>Pyramimonadaceae</taxon>
        <taxon>Cymbomonas</taxon>
    </lineage>
</organism>
<dbReference type="EMBL" id="LGRX02025641">
    <property type="protein sequence ID" value="KAK3252050.1"/>
    <property type="molecule type" value="Genomic_DNA"/>
</dbReference>
<feature type="compositionally biased region" description="Pro residues" evidence="1">
    <location>
        <begin position="1025"/>
        <end position="1099"/>
    </location>
</feature>
<evidence type="ECO:0000256" key="2">
    <source>
        <dbReference type="SAM" id="Phobius"/>
    </source>
</evidence>
<keyword evidence="2" id="KW-1133">Transmembrane helix</keyword>
<feature type="compositionally biased region" description="Basic and acidic residues" evidence="1">
    <location>
        <begin position="1100"/>
        <end position="1110"/>
    </location>
</feature>
<keyword evidence="2" id="KW-0472">Membrane</keyword>
<keyword evidence="4" id="KW-1185">Reference proteome</keyword>
<feature type="transmembrane region" description="Helical" evidence="2">
    <location>
        <begin position="170"/>
        <end position="190"/>
    </location>
</feature>
<feature type="transmembrane region" description="Helical" evidence="2">
    <location>
        <begin position="6"/>
        <end position="32"/>
    </location>
</feature>
<feature type="compositionally biased region" description="Acidic residues" evidence="1">
    <location>
        <begin position="1219"/>
        <end position="1228"/>
    </location>
</feature>
<dbReference type="Proteomes" id="UP001190700">
    <property type="component" value="Unassembled WGS sequence"/>
</dbReference>
<gene>
    <name evidence="3" type="ORF">CYMTET_38608</name>
</gene>
<feature type="region of interest" description="Disordered" evidence="1">
    <location>
        <begin position="1025"/>
        <end position="1110"/>
    </location>
</feature>
<evidence type="ECO:0000313" key="4">
    <source>
        <dbReference type="Proteomes" id="UP001190700"/>
    </source>
</evidence>
<feature type="compositionally biased region" description="Pro residues" evidence="1">
    <location>
        <begin position="968"/>
        <end position="986"/>
    </location>
</feature>
<dbReference type="GO" id="GO:0005681">
    <property type="term" value="C:spliceosomal complex"/>
    <property type="evidence" value="ECO:0007669"/>
    <property type="project" value="TreeGrafter"/>
</dbReference>
<feature type="transmembrane region" description="Helical" evidence="2">
    <location>
        <begin position="137"/>
        <end position="158"/>
    </location>
</feature>
<dbReference type="PANTHER" id="PTHR13361">
    <property type="entry name" value="WW DOMAIN-BINDING PROTEIN 11"/>
    <property type="match status" value="1"/>
</dbReference>
<proteinExistence type="predicted"/>